<evidence type="ECO:0000256" key="2">
    <source>
        <dbReference type="ARBA" id="ARBA00006826"/>
    </source>
</evidence>
<evidence type="ECO:0000256" key="6">
    <source>
        <dbReference type="ARBA" id="ARBA00023203"/>
    </source>
</evidence>
<feature type="coiled-coil region" evidence="8">
    <location>
        <begin position="238"/>
        <end position="339"/>
    </location>
</feature>
<feature type="compositionally biased region" description="Basic and acidic residues" evidence="9">
    <location>
        <begin position="1057"/>
        <end position="1084"/>
    </location>
</feature>
<feature type="coiled-coil region" evidence="8">
    <location>
        <begin position="729"/>
        <end position="756"/>
    </location>
</feature>
<feature type="region of interest" description="Disordered" evidence="9">
    <location>
        <begin position="765"/>
        <end position="1461"/>
    </location>
</feature>
<reference evidence="12" key="1">
    <citation type="submission" date="2024-04" db="EMBL/GenBank/DDBJ databases">
        <title>Salinicola lusitanus LLJ914,a marine bacterium isolated from the Okinawa Trough.</title>
        <authorList>
            <person name="Li J."/>
        </authorList>
    </citation>
    <scope>NUCLEOTIDE SEQUENCE [LARGE SCALE GENOMIC DNA]</scope>
</reference>
<evidence type="ECO:0000256" key="7">
    <source>
        <dbReference type="ARBA" id="ARBA00023212"/>
    </source>
</evidence>
<evidence type="ECO:0000256" key="3">
    <source>
        <dbReference type="ARBA" id="ARBA00022467"/>
    </source>
</evidence>
<feature type="compositionally biased region" description="Basic and acidic residues" evidence="9">
    <location>
        <begin position="1246"/>
        <end position="1276"/>
    </location>
</feature>
<feature type="compositionally biased region" description="Basic and acidic residues" evidence="9">
    <location>
        <begin position="1023"/>
        <end position="1042"/>
    </location>
</feature>
<dbReference type="GO" id="GO:0003779">
    <property type="term" value="F:actin binding"/>
    <property type="evidence" value="ECO:0007669"/>
    <property type="project" value="UniProtKB-KW"/>
</dbReference>
<dbReference type="PROSITE" id="PS50003">
    <property type="entry name" value="PH_DOMAIN"/>
    <property type="match status" value="1"/>
</dbReference>
<dbReference type="Gene3D" id="2.30.29.30">
    <property type="entry name" value="Pleckstrin-homology domain (PH domain)/Phosphotyrosine-binding domain (PTB)"/>
    <property type="match status" value="1"/>
</dbReference>
<dbReference type="PANTHER" id="PTHR11915">
    <property type="entry name" value="SPECTRIN/FILAMIN RELATED CYTOSKELETAL PROTEIN"/>
    <property type="match status" value="1"/>
</dbReference>
<dbReference type="InterPro" id="IPR002017">
    <property type="entry name" value="Spectrin_repeat"/>
</dbReference>
<dbReference type="SMART" id="SM00150">
    <property type="entry name" value="SPEC"/>
    <property type="match status" value="5"/>
</dbReference>
<evidence type="ECO:0000256" key="8">
    <source>
        <dbReference type="SAM" id="Coils"/>
    </source>
</evidence>
<dbReference type="FunFam" id="1.20.58.60:FF:000011">
    <property type="entry name" value="Spectrin beta chain"/>
    <property type="match status" value="1"/>
</dbReference>
<dbReference type="CDD" id="cd00176">
    <property type="entry name" value="SPEC"/>
    <property type="match status" value="3"/>
</dbReference>
<name>A0AAW0MK09_9GOBI</name>
<feature type="compositionally biased region" description="Basic and acidic residues" evidence="9">
    <location>
        <begin position="1095"/>
        <end position="1125"/>
    </location>
</feature>
<evidence type="ECO:0000313" key="12">
    <source>
        <dbReference type="Proteomes" id="UP001460270"/>
    </source>
</evidence>
<dbReference type="GO" id="GO:0051693">
    <property type="term" value="P:actin filament capping"/>
    <property type="evidence" value="ECO:0007669"/>
    <property type="project" value="UniProtKB-KW"/>
</dbReference>
<dbReference type="SUPFAM" id="SSF46966">
    <property type="entry name" value="Spectrin repeat"/>
    <property type="match status" value="6"/>
</dbReference>
<feature type="compositionally biased region" description="Basic and acidic residues" evidence="9">
    <location>
        <begin position="1649"/>
        <end position="1661"/>
    </location>
</feature>
<evidence type="ECO:0000256" key="1">
    <source>
        <dbReference type="ARBA" id="ARBA00004245"/>
    </source>
</evidence>
<protein>
    <recommendedName>
        <fullName evidence="10">PH domain-containing protein</fullName>
    </recommendedName>
</protein>
<dbReference type="GO" id="GO:0016020">
    <property type="term" value="C:membrane"/>
    <property type="evidence" value="ECO:0007669"/>
    <property type="project" value="UniProtKB-ARBA"/>
</dbReference>
<dbReference type="SUPFAM" id="SSF50729">
    <property type="entry name" value="PH domain-like"/>
    <property type="match status" value="1"/>
</dbReference>
<dbReference type="InterPro" id="IPR001849">
    <property type="entry name" value="PH_domain"/>
</dbReference>
<feature type="compositionally biased region" description="Basic and acidic residues" evidence="9">
    <location>
        <begin position="974"/>
        <end position="993"/>
    </location>
</feature>
<dbReference type="Gene3D" id="1.20.58.60">
    <property type="match status" value="5"/>
</dbReference>
<feature type="compositionally biased region" description="Basic and acidic residues" evidence="9">
    <location>
        <begin position="1313"/>
        <end position="1351"/>
    </location>
</feature>
<gene>
    <name evidence="11" type="ORF">WMY93_032905</name>
</gene>
<keyword evidence="7" id="KW-0206">Cytoskeleton</keyword>
<accession>A0AAW0MK09</accession>
<feature type="compositionally biased region" description="Acidic residues" evidence="9">
    <location>
        <begin position="1425"/>
        <end position="1435"/>
    </location>
</feature>
<comment type="similarity">
    <text evidence="2">Belongs to the spectrin family.</text>
</comment>
<feature type="coiled-coil region" evidence="8">
    <location>
        <begin position="619"/>
        <end position="653"/>
    </location>
</feature>
<dbReference type="SMART" id="SM00233">
    <property type="entry name" value="PH"/>
    <property type="match status" value="1"/>
</dbReference>
<proteinExistence type="inferred from homology"/>
<feature type="compositionally biased region" description="Basic and acidic residues" evidence="9">
    <location>
        <begin position="1000"/>
        <end position="1012"/>
    </location>
</feature>
<evidence type="ECO:0000256" key="5">
    <source>
        <dbReference type="ARBA" id="ARBA00022737"/>
    </source>
</evidence>
<feature type="compositionally biased region" description="Basic and acidic residues" evidence="9">
    <location>
        <begin position="1284"/>
        <end position="1296"/>
    </location>
</feature>
<feature type="domain" description="PH" evidence="10">
    <location>
        <begin position="1463"/>
        <end position="1567"/>
    </location>
</feature>
<dbReference type="EMBL" id="JBBPFD010000094">
    <property type="protein sequence ID" value="KAK7880460.1"/>
    <property type="molecule type" value="Genomic_DNA"/>
</dbReference>
<dbReference type="Pfam" id="PF00169">
    <property type="entry name" value="PH"/>
    <property type="match status" value="1"/>
</dbReference>
<keyword evidence="8" id="KW-0175">Coiled coil</keyword>
<keyword evidence="4" id="KW-0963">Cytoplasm</keyword>
<comment type="caution">
    <text evidence="11">The sequence shown here is derived from an EMBL/GenBank/DDBJ whole genome shotgun (WGS) entry which is preliminary data.</text>
</comment>
<sequence length="1686" mass="193227">MNRICGPDAEFQSNFVLCIGISFSEGTEGQKLLSESRSAEVKVGPKLREMTENWESLLQNCKEKRAACRRLISHCDKLLKTTLSTDRQSNAVVLLTLPWRRQQSGGFGAGSGRTARPTAEFVGDGEEYSVSGELHGRGDSEQSAHTIKRYNSLSEPMQRRRHTLEAWHSLFQFQRDLELEEAWISEALPSVRSSDLGNTLSSSQQLLNKHQELSSRSAAVKDIQEAGRNLVRARHFASHDVRERLDELKRLHEQLKSEAQRKEKLLQEALRIHSFMAQVSELEERLEEQRSVLDTSDCGRDEDTTQALLKVLDTVDAEMENQRKTVAKLQETGAELENLRHPNSSLVSDSLPVILDLFETLLRLSSSRRSALSDQLRLYAYDREAKELQTWLTSKKSLAESEECGQDLEGVEVLQKKLEGLVAEVSGLGRSRLSSVQQLVRGLQRDAQARNRDETLIRLWEELSSALTSREQKLRLAREVHQFNHDAEELKSWMAEKDLVLDSEDPDQDLLSVQTLFRRHQTLERDLGLISEEVSRCRTEGRALIRRQPQVQDAVERRLEELDSSWKSLQLKAANKRNRLERAQEVWSFMDQSNQIMSWLKQMSSLLRAESQSVSGSDLDQLIRKHAESRVQIERQTQKCDAVREEGKRLLQDPGVMSAEVESQVESRVSELLHLQDQVVSLWEELRVFYEEERELFVLKRELEQAERWISSHERMITSQEYGDSVSDVLELLKRQEDLEAMIQAQNDRFSALQKKTTQREKRLQLLDKEHDPDRKTPVRVSSLKRKPSDPKVRPASSFRNSRTTDKHREDETDKTPTSAESGTRRAWTSYKDLQKTSFSDHSGDEETDKTTSAKPSKHLESLDETLSPKDLESRPKYRSSFGDRNIKNAALSNTNREEETETFSPKGLEYRTRFRARFNDGNIGNTSSPDTSKDEEEASRKIGSKPNEESQILSSKYLESRSRFRPTALSDTSKNEEESSRKFTLKPEKEADMSSPQDLESRPRYRSRFSDRSTANVASFDSSKDKDETEKSSPKDLESRPRFRPRSYDGNASPDANKDEKEAEMSSPKDLESKPRYRSRFSDRSTANVASSDTSKDEEATRMFTPKPEKETETLSSKDLESRSKLRLRSMDGNFRNPASSDLSKDEKETETSSPKDLESRPRFRPRSYDGNASSDANKDEKKTEISSPKDLESRPRFRPRSYNGNASSDANKDEKETEMSSPKDLESRPRFRPRSYDGNASSDASKDEKETEISSPKDLESRPKLRPRAIERNIRNAAMFDRSNEEEKASKPQEETESVSSNRPEYSIILKSEEEMPKLPESRPRFRPRSTERNLEKTEVSDEIPEAKPRSGRFTRSRSDPSEDSTQTSLKRSEEATVKPALAPKPRLTSAEESESGRKQTPPTVSPPPESSWRKAEFTVIQEEPEPITEQDSEATPTAQEVETRLESPALEQPEMSCEQSVRLEGTLEIKVKQGGSKLDHWEQVFAVLHSDSLRLYHDKDAAAQGTSRFPPISLRAAVCRENVYYRRKENTFKLVLEDGSQYLFSAHTKDLQQLWIRKLQKQDSDSSDDSDDSGRASSVNVSLEKLTDAAEETSPHKPEERREEEKSEGEREERREEEREEERREEERAASPPPKPPHTYYNLHCYKTESGPDPKDPTDPPAAAEETSRERPRISVLRRLFRK</sequence>
<keyword evidence="6" id="KW-0009">Actin-binding</keyword>
<comment type="subcellular location">
    <subcellularLocation>
        <location evidence="1">Cytoplasm</location>
        <location evidence="1">Cytoskeleton</location>
    </subcellularLocation>
</comment>
<dbReference type="Pfam" id="PF00435">
    <property type="entry name" value="Spectrin"/>
    <property type="match status" value="5"/>
</dbReference>
<evidence type="ECO:0000259" key="10">
    <source>
        <dbReference type="PROSITE" id="PS50003"/>
    </source>
</evidence>
<keyword evidence="3" id="KW-0117">Actin capping</keyword>
<dbReference type="GO" id="GO:0005737">
    <property type="term" value="C:cytoplasm"/>
    <property type="evidence" value="ECO:0007669"/>
    <property type="project" value="UniProtKB-ARBA"/>
</dbReference>
<feature type="compositionally biased region" description="Basic and acidic residues" evidence="9">
    <location>
        <begin position="1212"/>
        <end position="1231"/>
    </location>
</feature>
<dbReference type="Proteomes" id="UP001460270">
    <property type="component" value="Unassembled WGS sequence"/>
</dbReference>
<keyword evidence="5" id="KW-0677">Repeat</keyword>
<dbReference type="InterPro" id="IPR018159">
    <property type="entry name" value="Spectrin/alpha-actinin"/>
</dbReference>
<feature type="compositionally biased region" description="Basic and acidic residues" evidence="9">
    <location>
        <begin position="1144"/>
        <end position="1163"/>
    </location>
</feature>
<feature type="region of interest" description="Disordered" evidence="9">
    <location>
        <begin position="1565"/>
        <end position="1686"/>
    </location>
</feature>
<keyword evidence="12" id="KW-1185">Reference proteome</keyword>
<organism evidence="11 12">
    <name type="scientific">Mugilogobius chulae</name>
    <name type="common">yellowstripe goby</name>
    <dbReference type="NCBI Taxonomy" id="88201"/>
    <lineage>
        <taxon>Eukaryota</taxon>
        <taxon>Metazoa</taxon>
        <taxon>Chordata</taxon>
        <taxon>Craniata</taxon>
        <taxon>Vertebrata</taxon>
        <taxon>Euteleostomi</taxon>
        <taxon>Actinopterygii</taxon>
        <taxon>Neopterygii</taxon>
        <taxon>Teleostei</taxon>
        <taxon>Neoteleostei</taxon>
        <taxon>Acanthomorphata</taxon>
        <taxon>Gobiaria</taxon>
        <taxon>Gobiiformes</taxon>
        <taxon>Gobioidei</taxon>
        <taxon>Gobiidae</taxon>
        <taxon>Gobionellinae</taxon>
        <taxon>Mugilogobius</taxon>
    </lineage>
</organism>
<dbReference type="InterPro" id="IPR011993">
    <property type="entry name" value="PH-like_dom_sf"/>
</dbReference>
<feature type="compositionally biased region" description="Polar residues" evidence="9">
    <location>
        <begin position="1085"/>
        <end position="1094"/>
    </location>
</feature>
<evidence type="ECO:0000256" key="4">
    <source>
        <dbReference type="ARBA" id="ARBA00022490"/>
    </source>
</evidence>
<feature type="compositionally biased region" description="Basic and acidic residues" evidence="9">
    <location>
        <begin position="1588"/>
        <end position="1632"/>
    </location>
</feature>
<evidence type="ECO:0000313" key="11">
    <source>
        <dbReference type="EMBL" id="KAK7880460.1"/>
    </source>
</evidence>
<feature type="compositionally biased region" description="Basic and acidic residues" evidence="9">
    <location>
        <begin position="803"/>
        <end position="815"/>
    </location>
</feature>
<feature type="compositionally biased region" description="Basic and acidic residues" evidence="9">
    <location>
        <begin position="765"/>
        <end position="777"/>
    </location>
</feature>
<feature type="compositionally biased region" description="Basic and acidic residues" evidence="9">
    <location>
        <begin position="1178"/>
        <end position="1197"/>
    </location>
</feature>
<dbReference type="GO" id="GO:0005856">
    <property type="term" value="C:cytoskeleton"/>
    <property type="evidence" value="ECO:0007669"/>
    <property type="project" value="UniProtKB-SubCell"/>
</dbReference>
<feature type="compositionally biased region" description="Basic and acidic residues" evidence="9">
    <location>
        <begin position="842"/>
        <end position="876"/>
    </location>
</feature>
<evidence type="ECO:0000256" key="9">
    <source>
        <dbReference type="SAM" id="MobiDB-lite"/>
    </source>
</evidence>